<keyword evidence="2" id="KW-0677">Repeat</keyword>
<dbReference type="CDD" id="cd08838">
    <property type="entry name" value="ArfGap_AGFG"/>
    <property type="match status" value="1"/>
</dbReference>
<dbReference type="InterPro" id="IPR038508">
    <property type="entry name" value="ArfGAP_dom_sf"/>
</dbReference>
<dbReference type="InterPro" id="IPR052248">
    <property type="entry name" value="Arf-GAP_FG-repeat_protein"/>
</dbReference>
<dbReference type="InterPro" id="IPR037278">
    <property type="entry name" value="ARFGAP/RecO"/>
</dbReference>
<protein>
    <recommendedName>
        <fullName evidence="7">Arf-GAP domain-containing protein</fullName>
    </recommendedName>
</protein>
<dbReference type="PANTHER" id="PTHR46134">
    <property type="entry name" value="DRONGO, ISOFORM F"/>
    <property type="match status" value="1"/>
</dbReference>
<dbReference type="GO" id="GO:0008270">
    <property type="term" value="F:zinc ion binding"/>
    <property type="evidence" value="ECO:0007669"/>
    <property type="project" value="UniProtKB-KW"/>
</dbReference>
<evidence type="ECO:0000256" key="2">
    <source>
        <dbReference type="ARBA" id="ARBA00022737"/>
    </source>
</evidence>
<dbReference type="Proteomes" id="UP000612746">
    <property type="component" value="Unassembled WGS sequence"/>
</dbReference>
<evidence type="ECO:0000313" key="8">
    <source>
        <dbReference type="EMBL" id="KAG2180473.1"/>
    </source>
</evidence>
<keyword evidence="1" id="KW-0479">Metal-binding</keyword>
<keyword evidence="4" id="KW-0862">Zinc</keyword>
<proteinExistence type="predicted"/>
<dbReference type="SUPFAM" id="SSF57863">
    <property type="entry name" value="ArfGap/RecO-like zinc finger"/>
    <property type="match status" value="1"/>
</dbReference>
<dbReference type="SMART" id="SM00105">
    <property type="entry name" value="ArfGap"/>
    <property type="match status" value="1"/>
</dbReference>
<dbReference type="InterPro" id="IPR001164">
    <property type="entry name" value="ArfGAP_dom"/>
</dbReference>
<organism evidence="8 9">
    <name type="scientific">Umbelopsis vinacea</name>
    <dbReference type="NCBI Taxonomy" id="44442"/>
    <lineage>
        <taxon>Eukaryota</taxon>
        <taxon>Fungi</taxon>
        <taxon>Fungi incertae sedis</taxon>
        <taxon>Mucoromycota</taxon>
        <taxon>Mucoromycotina</taxon>
        <taxon>Umbelopsidomycetes</taxon>
        <taxon>Umbelopsidales</taxon>
        <taxon>Umbelopsidaceae</taxon>
        <taxon>Umbelopsis</taxon>
    </lineage>
</organism>
<dbReference type="Gene3D" id="1.10.220.150">
    <property type="entry name" value="Arf GTPase activating protein"/>
    <property type="match status" value="1"/>
</dbReference>
<feature type="domain" description="Arf-GAP" evidence="7">
    <location>
        <begin position="7"/>
        <end position="126"/>
    </location>
</feature>
<dbReference type="OrthoDB" id="6036at2759"/>
<evidence type="ECO:0000313" key="9">
    <source>
        <dbReference type="Proteomes" id="UP000612746"/>
    </source>
</evidence>
<feature type="region of interest" description="Disordered" evidence="6">
    <location>
        <begin position="340"/>
        <end position="359"/>
    </location>
</feature>
<evidence type="ECO:0000256" key="1">
    <source>
        <dbReference type="ARBA" id="ARBA00022723"/>
    </source>
</evidence>
<dbReference type="EMBL" id="JAEPRA010000009">
    <property type="protein sequence ID" value="KAG2180473.1"/>
    <property type="molecule type" value="Genomic_DNA"/>
</dbReference>
<dbReference type="GO" id="GO:0005096">
    <property type="term" value="F:GTPase activator activity"/>
    <property type="evidence" value="ECO:0007669"/>
    <property type="project" value="InterPro"/>
</dbReference>
<keyword evidence="3 5" id="KW-0863">Zinc-finger</keyword>
<dbReference type="PRINTS" id="PR00405">
    <property type="entry name" value="REVINTRACTNG"/>
</dbReference>
<keyword evidence="9" id="KW-1185">Reference proteome</keyword>
<sequence length="371" mass="40408">MLSDAVHRIIQALLKEPVNKKCFDCPNKIPSYVNLSIQTFICSRCSGLIREVGHRVKSLTASNFSGPETVALQNGGNAVAQRIWLGHYKGTAPEPETDSDVRWFMRQKYYESKWCNQELLKSHMEKVQSEIKVLFNADGQRRPIAKLATRRQSEAIEPPPPPTSKNNIPKPHINTDVADEKLKSWIDDNIPLGLSQSTLRQGSINSPIDLIETSGSTPPHSPIGPVSSRPFASMPLSARVIPVASVPPSPSTTSTTSSLFDDLASLQIGTQSKLPAYEGGMLSPRQIGQATTSHLPSVTSKLSSNAASSTSIGTDQGLLSASSAINTGWNHSDPYAELRNFSELDQRPPTSSEANSRPYMGMSNVQYTKIL</sequence>
<dbReference type="GO" id="GO:0016020">
    <property type="term" value="C:membrane"/>
    <property type="evidence" value="ECO:0007669"/>
    <property type="project" value="TreeGrafter"/>
</dbReference>
<accession>A0A8H7UHX0</accession>
<gene>
    <name evidence="8" type="ORF">INT44_003477</name>
</gene>
<evidence type="ECO:0000256" key="3">
    <source>
        <dbReference type="ARBA" id="ARBA00022771"/>
    </source>
</evidence>
<dbReference type="PANTHER" id="PTHR46134:SF3">
    <property type="entry name" value="ARFGAP WITH FG REPEATS 1"/>
    <property type="match status" value="1"/>
</dbReference>
<evidence type="ECO:0000256" key="4">
    <source>
        <dbReference type="ARBA" id="ARBA00022833"/>
    </source>
</evidence>
<reference evidence="8" key="1">
    <citation type="submission" date="2020-12" db="EMBL/GenBank/DDBJ databases">
        <title>Metabolic potential, ecology and presence of endohyphal bacteria is reflected in genomic diversity of Mucoromycotina.</title>
        <authorList>
            <person name="Muszewska A."/>
            <person name="Okrasinska A."/>
            <person name="Steczkiewicz K."/>
            <person name="Drgas O."/>
            <person name="Orlowska M."/>
            <person name="Perlinska-Lenart U."/>
            <person name="Aleksandrzak-Piekarczyk T."/>
            <person name="Szatraj K."/>
            <person name="Zielenkiewicz U."/>
            <person name="Pilsyk S."/>
            <person name="Malc E."/>
            <person name="Mieczkowski P."/>
            <person name="Kruszewska J.S."/>
            <person name="Biernat P."/>
            <person name="Pawlowska J."/>
        </authorList>
    </citation>
    <scope>NUCLEOTIDE SEQUENCE</scope>
    <source>
        <strain evidence="8">WA0000051536</strain>
    </source>
</reference>
<evidence type="ECO:0000256" key="5">
    <source>
        <dbReference type="PROSITE-ProRule" id="PRU00288"/>
    </source>
</evidence>
<dbReference type="Pfam" id="PF01412">
    <property type="entry name" value="ArfGap"/>
    <property type="match status" value="1"/>
</dbReference>
<dbReference type="PROSITE" id="PS50115">
    <property type="entry name" value="ARFGAP"/>
    <property type="match status" value="1"/>
</dbReference>
<feature type="region of interest" description="Disordered" evidence="6">
    <location>
        <begin position="151"/>
        <end position="172"/>
    </location>
</feature>
<name>A0A8H7UHX0_9FUNG</name>
<dbReference type="GO" id="GO:0005737">
    <property type="term" value="C:cytoplasm"/>
    <property type="evidence" value="ECO:0007669"/>
    <property type="project" value="TreeGrafter"/>
</dbReference>
<evidence type="ECO:0000256" key="6">
    <source>
        <dbReference type="SAM" id="MobiDB-lite"/>
    </source>
</evidence>
<evidence type="ECO:0000259" key="7">
    <source>
        <dbReference type="PROSITE" id="PS50115"/>
    </source>
</evidence>
<dbReference type="AlphaFoldDB" id="A0A8H7UHX0"/>
<comment type="caution">
    <text evidence="8">The sequence shown here is derived from an EMBL/GenBank/DDBJ whole genome shotgun (WGS) entry which is preliminary data.</text>
</comment>